<dbReference type="SUPFAM" id="SSF69279">
    <property type="entry name" value="Phage tail proteins"/>
    <property type="match status" value="1"/>
</dbReference>
<gene>
    <name evidence="1" type="ORF">HMPREF9244_01534</name>
</gene>
<evidence type="ECO:0000313" key="2">
    <source>
        <dbReference type="Proteomes" id="UP000016519"/>
    </source>
</evidence>
<dbReference type="EMBL" id="AWSI01000041">
    <property type="protein sequence ID" value="ERH29734.1"/>
    <property type="molecule type" value="Genomic_DNA"/>
</dbReference>
<reference evidence="1 2" key="1">
    <citation type="submission" date="2013-08" db="EMBL/GenBank/DDBJ databases">
        <authorList>
            <person name="Weinstock G."/>
            <person name="Sodergren E."/>
            <person name="Wylie T."/>
            <person name="Fulton L."/>
            <person name="Fulton R."/>
            <person name="Fronick C."/>
            <person name="O'Laughlin M."/>
            <person name="Godfrey J."/>
            <person name="Miner T."/>
            <person name="Herter B."/>
            <person name="Appelbaum E."/>
            <person name="Cordes M."/>
            <person name="Lek S."/>
            <person name="Wollam A."/>
            <person name="Pepin K.H."/>
            <person name="Palsikar V.B."/>
            <person name="Mitreva M."/>
            <person name="Wilson R.K."/>
        </authorList>
    </citation>
    <scope>NUCLEOTIDE SEQUENCE [LARGE SCALE GENOMIC DNA]</scope>
    <source>
        <strain evidence="1 2">F0580</strain>
    </source>
</reference>
<dbReference type="PATRIC" id="fig|1321816.3.peg.1351"/>
<dbReference type="RefSeq" id="WP_021618645.1">
    <property type="nucleotide sequence ID" value="NZ_KE952646.1"/>
</dbReference>
<name>U1R849_9BIFI</name>
<keyword evidence="2" id="KW-1185">Reference proteome</keyword>
<sequence>MARNTVQRVTLYKGNSFEPYAQTENFQLDYAYGDTENSFELIIEQADIVDVTMSAFRLEDSTDIAGFVDGVESVYKNGYYTITFHGTSMQGVLDKRIVQPYSGQDYYTVKGTLSDCLTKVLADTGLTGSVLLDSIPPVNIDYQFERYCTLWQGLRKLAKQNHMIIRLTFDDNARILLSFIPSDDMTINSANISYDATKYSKFITHAIALGAGELRNRAVGHAYWDGKQVTTSKPSNFVESYMMTFEASSTEQDKIAQYAADKLTDELKNRQILQVKEPDGEYPLDSSFSITDMPTGMTVSASINKLIIKISRGVKTLSMEVG</sequence>
<dbReference type="HOGENOM" id="CLU_831027_0_0_11"/>
<dbReference type="GeneID" id="35867932"/>
<proteinExistence type="predicted"/>
<accession>U1R849</accession>
<protein>
    <recommendedName>
        <fullName evidence="3">Phage minor structural protein</fullName>
    </recommendedName>
</protein>
<evidence type="ECO:0008006" key="3">
    <source>
        <dbReference type="Google" id="ProtNLM"/>
    </source>
</evidence>
<dbReference type="AlphaFoldDB" id="U1R849"/>
<comment type="caution">
    <text evidence="1">The sequence shown here is derived from an EMBL/GenBank/DDBJ whole genome shotgun (WGS) entry which is preliminary data.</text>
</comment>
<organism evidence="1 2">
    <name type="scientific">Alloscardovia omnicolens F0580</name>
    <dbReference type="NCBI Taxonomy" id="1321816"/>
    <lineage>
        <taxon>Bacteria</taxon>
        <taxon>Bacillati</taxon>
        <taxon>Actinomycetota</taxon>
        <taxon>Actinomycetes</taxon>
        <taxon>Bifidobacteriales</taxon>
        <taxon>Bifidobacteriaceae</taxon>
        <taxon>Alloscardovia</taxon>
    </lineage>
</organism>
<dbReference type="Proteomes" id="UP000016519">
    <property type="component" value="Unassembled WGS sequence"/>
</dbReference>
<evidence type="ECO:0000313" key="1">
    <source>
        <dbReference type="EMBL" id="ERH29734.1"/>
    </source>
</evidence>